<name>A0A8H4RTC2_9HELO</name>
<feature type="region of interest" description="Disordered" evidence="1">
    <location>
        <begin position="1"/>
        <end position="21"/>
    </location>
</feature>
<proteinExistence type="predicted"/>
<sequence length="293" mass="33037">MSELDSNMSDIEEPDSGNEPQFPLLTKINRALVQYDESDSGVSNISVAGDYLCLISTPRISPEVCSHFVEPQIASLQLPSLPNYSTTACHLREVAGSSVVEFNHPLAAFLLYNQIVRTADASLEKVEVIAYNPLTIPNDRFELWIDRTKVDEDCILLLQHIFALNFRYPANFPDIATSCKRFLEEKGYNGKVQFYLGRSHEQMNFKIAGSGEQALKALALTTSFLEEHMVGEILHDEDGEVVWYPRIETEAFKHFLNYIHATYGVHIELVEAIDLYGELLMLGSEDNKAKSKQ</sequence>
<dbReference type="Proteomes" id="UP000566819">
    <property type="component" value="Unassembled WGS sequence"/>
</dbReference>
<reference evidence="2 3" key="1">
    <citation type="submission" date="2020-03" db="EMBL/GenBank/DDBJ databases">
        <title>Draft Genome Sequence of Cudoniella acicularis.</title>
        <authorList>
            <person name="Buettner E."/>
            <person name="Kellner H."/>
        </authorList>
    </citation>
    <scope>NUCLEOTIDE SEQUENCE [LARGE SCALE GENOMIC DNA]</scope>
    <source>
        <strain evidence="2 3">DSM 108380</strain>
    </source>
</reference>
<organism evidence="2 3">
    <name type="scientific">Cudoniella acicularis</name>
    <dbReference type="NCBI Taxonomy" id="354080"/>
    <lineage>
        <taxon>Eukaryota</taxon>
        <taxon>Fungi</taxon>
        <taxon>Dikarya</taxon>
        <taxon>Ascomycota</taxon>
        <taxon>Pezizomycotina</taxon>
        <taxon>Leotiomycetes</taxon>
        <taxon>Helotiales</taxon>
        <taxon>Tricladiaceae</taxon>
        <taxon>Cudoniella</taxon>
    </lineage>
</organism>
<protein>
    <submittedName>
        <fullName evidence="2">Uncharacterized protein</fullName>
    </submittedName>
</protein>
<evidence type="ECO:0000313" key="2">
    <source>
        <dbReference type="EMBL" id="KAF4635243.1"/>
    </source>
</evidence>
<comment type="caution">
    <text evidence="2">The sequence shown here is derived from an EMBL/GenBank/DDBJ whole genome shotgun (WGS) entry which is preliminary data.</text>
</comment>
<evidence type="ECO:0000256" key="1">
    <source>
        <dbReference type="SAM" id="MobiDB-lite"/>
    </source>
</evidence>
<evidence type="ECO:0000313" key="3">
    <source>
        <dbReference type="Proteomes" id="UP000566819"/>
    </source>
</evidence>
<dbReference type="AlphaFoldDB" id="A0A8H4RTC2"/>
<keyword evidence="3" id="KW-1185">Reference proteome</keyword>
<accession>A0A8H4RTC2</accession>
<dbReference type="EMBL" id="JAAMPI010000132">
    <property type="protein sequence ID" value="KAF4635243.1"/>
    <property type="molecule type" value="Genomic_DNA"/>
</dbReference>
<gene>
    <name evidence="2" type="ORF">G7Y89_g2845</name>
</gene>